<protein>
    <submittedName>
        <fullName evidence="2">DUF2244 domain-containing protein</fullName>
    </submittedName>
</protein>
<keyword evidence="3" id="KW-1185">Reference proteome</keyword>
<gene>
    <name evidence="2" type="ORF">ACFPQA_06430</name>
</gene>
<dbReference type="Proteomes" id="UP001596055">
    <property type="component" value="Unassembled WGS sequence"/>
</dbReference>
<proteinExistence type="predicted"/>
<organism evidence="2 3">
    <name type="scientific">Marinobacter koreensis</name>
    <dbReference type="NCBI Taxonomy" id="335974"/>
    <lineage>
        <taxon>Bacteria</taxon>
        <taxon>Pseudomonadati</taxon>
        <taxon>Pseudomonadota</taxon>
        <taxon>Gammaproteobacteria</taxon>
        <taxon>Pseudomonadales</taxon>
        <taxon>Marinobacteraceae</taxon>
        <taxon>Marinobacter</taxon>
    </lineage>
</organism>
<dbReference type="EMBL" id="JBHSNL010000001">
    <property type="protein sequence ID" value="MFC5544677.1"/>
    <property type="molecule type" value="Genomic_DNA"/>
</dbReference>
<evidence type="ECO:0000313" key="3">
    <source>
        <dbReference type="Proteomes" id="UP001596055"/>
    </source>
</evidence>
<keyword evidence="1" id="KW-1133">Transmembrane helix</keyword>
<feature type="transmembrane region" description="Helical" evidence="1">
    <location>
        <begin position="27"/>
        <end position="45"/>
    </location>
</feature>
<keyword evidence="1" id="KW-0812">Transmembrane</keyword>
<sequence>MVERLRYPGGLRLLLTPNRSLSWRGNVRIWLLLALVSGIIAGGWALAGVWFILPFAGLELMGVAAGIYVTSRNCQRKEVVTIEGDTIHIESGLNRKEHDWILPVRNTRLESFPPNTPFDCHRVRLANRQQQIPLGDFLNNADTDALVHALKARGINILQTEQQPTVGIWF</sequence>
<evidence type="ECO:0000256" key="1">
    <source>
        <dbReference type="SAM" id="Phobius"/>
    </source>
</evidence>
<dbReference type="InterPro" id="IPR019253">
    <property type="entry name" value="DUF2244_TM"/>
</dbReference>
<keyword evidence="1" id="KW-0472">Membrane</keyword>
<comment type="caution">
    <text evidence="2">The sequence shown here is derived from an EMBL/GenBank/DDBJ whole genome shotgun (WGS) entry which is preliminary data.</text>
</comment>
<accession>A0ABW0RIS2</accession>
<reference evidence="3" key="1">
    <citation type="journal article" date="2019" name="Int. J. Syst. Evol. Microbiol.">
        <title>The Global Catalogue of Microorganisms (GCM) 10K type strain sequencing project: providing services to taxonomists for standard genome sequencing and annotation.</title>
        <authorList>
            <consortium name="The Broad Institute Genomics Platform"/>
            <consortium name="The Broad Institute Genome Sequencing Center for Infectious Disease"/>
            <person name="Wu L."/>
            <person name="Ma J."/>
        </authorList>
    </citation>
    <scope>NUCLEOTIDE SEQUENCE [LARGE SCALE GENOMIC DNA]</scope>
    <source>
        <strain evidence="3">CGMCC 4.1799</strain>
    </source>
</reference>
<dbReference type="Pfam" id="PF10003">
    <property type="entry name" value="DUF2244"/>
    <property type="match status" value="1"/>
</dbReference>
<name>A0ABW0RIS2_9GAMM</name>
<evidence type="ECO:0000313" key="2">
    <source>
        <dbReference type="EMBL" id="MFC5544677.1"/>
    </source>
</evidence>
<dbReference type="RefSeq" id="WP_248154171.1">
    <property type="nucleotide sequence ID" value="NZ_JAKZAJ010000001.1"/>
</dbReference>